<feature type="transmembrane region" description="Helical" evidence="1">
    <location>
        <begin position="20"/>
        <end position="40"/>
    </location>
</feature>
<dbReference type="Proteomes" id="UP000235925">
    <property type="component" value="Unassembled WGS sequence"/>
</dbReference>
<sequence length="91" mass="10386">MKDYIAETLYVLALSRRTQVAIFLGAVFFVGIILLGEFYVSKLHFSGLLAGLEQAVIPKLIKQYDKAALVALASFWALAIKFYRRDKRRIF</sequence>
<comment type="caution">
    <text evidence="2">The sequence shown here is derived from an EMBL/GenBank/DDBJ whole genome shotgun (WGS) entry which is preliminary data.</text>
</comment>
<gene>
    <name evidence="2" type="ORF">CXK92_01595</name>
</gene>
<evidence type="ECO:0000256" key="1">
    <source>
        <dbReference type="SAM" id="Phobius"/>
    </source>
</evidence>
<dbReference type="AlphaFoldDB" id="A0A2N8S6D2"/>
<keyword evidence="1" id="KW-0812">Transmembrane</keyword>
<feature type="transmembrane region" description="Helical" evidence="1">
    <location>
        <begin position="67"/>
        <end position="83"/>
    </location>
</feature>
<reference evidence="2 3" key="1">
    <citation type="submission" date="2018-01" db="EMBL/GenBank/DDBJ databases">
        <title>Denitrification phenotypes of diverse strains of Pseudomonas stutzeri.</title>
        <authorList>
            <person name="Milligan D.A."/>
            <person name="Bergaust L."/>
            <person name="Bakken L.R."/>
            <person name="Frostegard A."/>
        </authorList>
    </citation>
    <scope>NUCLEOTIDE SEQUENCE [LARGE SCALE GENOMIC DNA]</scope>
    <source>
        <strain evidence="2 3">KC</strain>
    </source>
</reference>
<organism evidence="2 3">
    <name type="scientific">Stutzerimonas stutzeri</name>
    <name type="common">Pseudomonas stutzeri</name>
    <dbReference type="NCBI Taxonomy" id="316"/>
    <lineage>
        <taxon>Bacteria</taxon>
        <taxon>Pseudomonadati</taxon>
        <taxon>Pseudomonadota</taxon>
        <taxon>Gammaproteobacteria</taxon>
        <taxon>Pseudomonadales</taxon>
        <taxon>Pseudomonadaceae</taxon>
        <taxon>Stutzerimonas</taxon>
    </lineage>
</organism>
<keyword evidence="1" id="KW-0472">Membrane</keyword>
<name>A0A2N8S6D2_STUST</name>
<dbReference type="EMBL" id="POUN01000001">
    <property type="protein sequence ID" value="PNF82188.1"/>
    <property type="molecule type" value="Genomic_DNA"/>
</dbReference>
<dbReference type="OrthoDB" id="6926704at2"/>
<protein>
    <submittedName>
        <fullName evidence="2">Uncharacterized protein</fullName>
    </submittedName>
</protein>
<accession>A0A2N8S6D2</accession>
<dbReference type="RefSeq" id="WP_102823323.1">
    <property type="nucleotide sequence ID" value="NZ_CP139348.1"/>
</dbReference>
<evidence type="ECO:0000313" key="3">
    <source>
        <dbReference type="Proteomes" id="UP000235925"/>
    </source>
</evidence>
<keyword evidence="1" id="KW-1133">Transmembrane helix</keyword>
<evidence type="ECO:0000313" key="2">
    <source>
        <dbReference type="EMBL" id="PNF82188.1"/>
    </source>
</evidence>
<proteinExistence type="predicted"/>